<evidence type="ECO:0000313" key="4">
    <source>
        <dbReference type="Proteomes" id="UP000762676"/>
    </source>
</evidence>
<feature type="compositionally biased region" description="Polar residues" evidence="1">
    <location>
        <begin position="615"/>
        <end position="633"/>
    </location>
</feature>
<dbReference type="Proteomes" id="UP000762676">
    <property type="component" value="Unassembled WGS sequence"/>
</dbReference>
<accession>A0AAV4GDM7</accession>
<feature type="compositionally biased region" description="Polar residues" evidence="1">
    <location>
        <begin position="334"/>
        <end position="343"/>
    </location>
</feature>
<keyword evidence="2" id="KW-0472">Membrane</keyword>
<keyword evidence="2" id="KW-0812">Transmembrane</keyword>
<proteinExistence type="predicted"/>
<keyword evidence="2" id="KW-1133">Transmembrane helix</keyword>
<feature type="transmembrane region" description="Helical" evidence="2">
    <location>
        <begin position="170"/>
        <end position="192"/>
    </location>
</feature>
<sequence>MRIQRPMTVGATLEKLPSLKTLPGHKRTEDDKNESEGGHFPREKRQTSSQKSNESTLPNPLNKTVTTTYNMLKHGRGFLNTVNATNDQKITTATDYAGLLGNDSDHAERTLSKWSKSASFFKLGLLSHSKSGRKLYRKEKTTAQGSTTEATTRANYKRRTPMKAPSLKPLSIHIALLGLGCVMAFMVLVGILRHYTRQRGASKHLREMHPGIIPSRKHRSRRRSLTRDRKHGCDWVWSMSTILEQDDEDQADQPVSVTPNLTEHHDPNSNGQHQDFSSMTPENGHKSSSSSTDILIEPREQSNYGICSTERIRWDEMRSDQDYQEDHTSDELTDASTDSTESQPMMPLASPEPSDPSMPSVSEAHRSSFHYPRRALSSYRYVGERSTKCIERCHRHALRESVSSLETVHQNFQEHVSNENNPNKYSRFCSTLEPADPSFSYSQEETHLLRTSRNLSAPSPVPNDVRHCCTASVIDNTPTNASVVGDCTQNQAEPLRLLPSASSCVIDTVPCPLQTDLCSTHDRNSLNTRQDSPLDYTLNVHCSSAMTQNTSCINTLPKPQNRNSNNGRHRRHQARSRMRNHLARTSTLTPHQVQGINVVGFLNEPAREGEEIRTNHSQTTVNTGSSRSRSLSPQGFAGPTDLAISARSPTVSTRDSQPSWSAETQMSQQTPVFSLQSSPLQISANEDVQQGQVLVQQLSNGAQLIYIPAPPLPSYGEDNPPPYQL</sequence>
<feature type="region of interest" description="Disordered" evidence="1">
    <location>
        <begin position="247"/>
        <end position="302"/>
    </location>
</feature>
<feature type="compositionally biased region" description="Polar residues" evidence="1">
    <location>
        <begin position="268"/>
        <end position="293"/>
    </location>
</feature>
<feature type="compositionally biased region" description="Polar residues" evidence="1">
    <location>
        <begin position="47"/>
        <end position="63"/>
    </location>
</feature>
<gene>
    <name evidence="3" type="ORF">ElyMa_000645500</name>
</gene>
<evidence type="ECO:0000256" key="1">
    <source>
        <dbReference type="SAM" id="MobiDB-lite"/>
    </source>
</evidence>
<comment type="caution">
    <text evidence="3">The sequence shown here is derived from an EMBL/GenBank/DDBJ whole genome shotgun (WGS) entry which is preliminary data.</text>
</comment>
<organism evidence="3 4">
    <name type="scientific">Elysia marginata</name>
    <dbReference type="NCBI Taxonomy" id="1093978"/>
    <lineage>
        <taxon>Eukaryota</taxon>
        <taxon>Metazoa</taxon>
        <taxon>Spiralia</taxon>
        <taxon>Lophotrochozoa</taxon>
        <taxon>Mollusca</taxon>
        <taxon>Gastropoda</taxon>
        <taxon>Heterobranchia</taxon>
        <taxon>Euthyneura</taxon>
        <taxon>Panpulmonata</taxon>
        <taxon>Sacoglossa</taxon>
        <taxon>Placobranchoidea</taxon>
        <taxon>Plakobranchidae</taxon>
        <taxon>Elysia</taxon>
    </lineage>
</organism>
<protein>
    <submittedName>
        <fullName evidence="3">Uncharacterized protein</fullName>
    </submittedName>
</protein>
<evidence type="ECO:0000256" key="2">
    <source>
        <dbReference type="SAM" id="Phobius"/>
    </source>
</evidence>
<feature type="compositionally biased region" description="Basic and acidic residues" evidence="1">
    <location>
        <begin position="319"/>
        <end position="330"/>
    </location>
</feature>
<keyword evidence="4" id="KW-1185">Reference proteome</keyword>
<feature type="region of interest" description="Disordered" evidence="1">
    <location>
        <begin position="552"/>
        <end position="575"/>
    </location>
</feature>
<feature type="compositionally biased region" description="Basic residues" evidence="1">
    <location>
        <begin position="215"/>
        <end position="224"/>
    </location>
</feature>
<name>A0AAV4GDM7_9GAST</name>
<feature type="region of interest" description="Disordered" evidence="1">
    <location>
        <begin position="319"/>
        <end position="366"/>
    </location>
</feature>
<feature type="compositionally biased region" description="Polar residues" evidence="1">
    <location>
        <begin position="647"/>
        <end position="664"/>
    </location>
</feature>
<evidence type="ECO:0000313" key="3">
    <source>
        <dbReference type="EMBL" id="GFR83236.1"/>
    </source>
</evidence>
<feature type="region of interest" description="Disordered" evidence="1">
    <location>
        <begin position="1"/>
        <end position="63"/>
    </location>
</feature>
<feature type="region of interest" description="Disordered" evidence="1">
    <location>
        <begin position="201"/>
        <end position="226"/>
    </location>
</feature>
<feature type="region of interest" description="Disordered" evidence="1">
    <location>
        <begin position="609"/>
        <end position="664"/>
    </location>
</feature>
<feature type="compositionally biased region" description="Basic and acidic residues" evidence="1">
    <location>
        <begin position="26"/>
        <end position="46"/>
    </location>
</feature>
<reference evidence="3 4" key="1">
    <citation type="journal article" date="2021" name="Elife">
        <title>Chloroplast acquisition without the gene transfer in kleptoplastic sea slugs, Plakobranchus ocellatus.</title>
        <authorList>
            <person name="Maeda T."/>
            <person name="Takahashi S."/>
            <person name="Yoshida T."/>
            <person name="Shimamura S."/>
            <person name="Takaki Y."/>
            <person name="Nagai Y."/>
            <person name="Toyoda A."/>
            <person name="Suzuki Y."/>
            <person name="Arimoto A."/>
            <person name="Ishii H."/>
            <person name="Satoh N."/>
            <person name="Nishiyama T."/>
            <person name="Hasebe M."/>
            <person name="Maruyama T."/>
            <person name="Minagawa J."/>
            <person name="Obokata J."/>
            <person name="Shigenobu S."/>
        </authorList>
    </citation>
    <scope>NUCLEOTIDE SEQUENCE [LARGE SCALE GENOMIC DNA]</scope>
</reference>
<dbReference type="AlphaFoldDB" id="A0AAV4GDM7"/>
<dbReference type="EMBL" id="BMAT01001321">
    <property type="protein sequence ID" value="GFR83236.1"/>
    <property type="molecule type" value="Genomic_DNA"/>
</dbReference>